<keyword evidence="2" id="KW-0805">Transcription regulation</keyword>
<dbReference type="PRINTS" id="PR00046">
    <property type="entry name" value="SIGMA70FCT"/>
</dbReference>
<accession>A0ABP1G9K7</accession>
<feature type="compositionally biased region" description="Low complexity" evidence="6">
    <location>
        <begin position="85"/>
        <end position="101"/>
    </location>
</feature>
<name>A0ABP1G9K7_9CHLO</name>
<dbReference type="PROSITE" id="PS00716">
    <property type="entry name" value="SIGMA70_2"/>
    <property type="match status" value="1"/>
</dbReference>
<comment type="caution">
    <text evidence="9">The sequence shown here is derived from an EMBL/GenBank/DDBJ whole genome shotgun (WGS) entry which is preliminary data.</text>
</comment>
<dbReference type="InterPro" id="IPR014284">
    <property type="entry name" value="RNA_pol_sigma-70_dom"/>
</dbReference>
<dbReference type="Pfam" id="PF04542">
    <property type="entry name" value="Sigma70_r2"/>
    <property type="match status" value="1"/>
</dbReference>
<dbReference type="InterPro" id="IPR050239">
    <property type="entry name" value="Sigma-70_RNA_pol_init_factors"/>
</dbReference>
<dbReference type="InterPro" id="IPR013325">
    <property type="entry name" value="RNA_pol_sigma_r2"/>
</dbReference>
<evidence type="ECO:0000256" key="1">
    <source>
        <dbReference type="ARBA" id="ARBA00007788"/>
    </source>
</evidence>
<organism evidence="9 10">
    <name type="scientific">Coccomyxa viridis</name>
    <dbReference type="NCBI Taxonomy" id="1274662"/>
    <lineage>
        <taxon>Eukaryota</taxon>
        <taxon>Viridiplantae</taxon>
        <taxon>Chlorophyta</taxon>
        <taxon>core chlorophytes</taxon>
        <taxon>Trebouxiophyceae</taxon>
        <taxon>Trebouxiophyceae incertae sedis</taxon>
        <taxon>Coccomyxaceae</taxon>
        <taxon>Coccomyxa</taxon>
    </lineage>
</organism>
<feature type="compositionally biased region" description="Basic and acidic residues" evidence="6">
    <location>
        <begin position="139"/>
        <end position="167"/>
    </location>
</feature>
<evidence type="ECO:0000256" key="3">
    <source>
        <dbReference type="ARBA" id="ARBA00023082"/>
    </source>
</evidence>
<evidence type="ECO:0000259" key="7">
    <source>
        <dbReference type="PROSITE" id="PS00715"/>
    </source>
</evidence>
<dbReference type="SUPFAM" id="SSF88659">
    <property type="entry name" value="Sigma3 and sigma4 domains of RNA polymerase sigma factors"/>
    <property type="match status" value="2"/>
</dbReference>
<dbReference type="InterPro" id="IPR013324">
    <property type="entry name" value="RNA_pol_sigma_r3/r4-like"/>
</dbReference>
<dbReference type="InterPro" id="IPR007630">
    <property type="entry name" value="RNA_pol_sigma70_r4"/>
</dbReference>
<dbReference type="InterPro" id="IPR000943">
    <property type="entry name" value="RNA_pol_sigma70"/>
</dbReference>
<evidence type="ECO:0000256" key="6">
    <source>
        <dbReference type="SAM" id="MobiDB-lite"/>
    </source>
</evidence>
<evidence type="ECO:0000256" key="2">
    <source>
        <dbReference type="ARBA" id="ARBA00023015"/>
    </source>
</evidence>
<dbReference type="EMBL" id="CAXHTA020000018">
    <property type="protein sequence ID" value="CAL5228502.1"/>
    <property type="molecule type" value="Genomic_DNA"/>
</dbReference>
<evidence type="ECO:0000259" key="8">
    <source>
        <dbReference type="PROSITE" id="PS00716"/>
    </source>
</evidence>
<feature type="domain" description="RNA polymerase sigma-70" evidence="8">
    <location>
        <begin position="477"/>
        <end position="503"/>
    </location>
</feature>
<reference evidence="9 10" key="1">
    <citation type="submission" date="2024-06" db="EMBL/GenBank/DDBJ databases">
        <authorList>
            <person name="Kraege A."/>
            <person name="Thomma B."/>
        </authorList>
    </citation>
    <scope>NUCLEOTIDE SEQUENCE [LARGE SCALE GENOMIC DNA]</scope>
</reference>
<keyword evidence="5" id="KW-0804">Transcription</keyword>
<sequence>MIGLEGPVLGDTEVLLQRVSSASLSLTSSPALSLDTRSASAEIADIEVSWQEQRRILEESYHATAAPEHAQRDALVRSAEGTGDSSSAEEQASAGAPGSAAVREGRRPIRLRGTSARRRSLSCDSDRRMKPKARLQAGRTEEAADEKLVSKHMAELMKARSESKPKSADGPSTSGSALKDPVTSLIDCLGNTKVLSREVESKLTTIIRKGLDMDVALAAREAKLKRPLSVPEVVQLLGLKSEEHVLLVRKNATEARNLLIQHNVRLVISMAKNYRWRGVELQDLIQEGIMGLVRAIDRFEPDRGFKFSTYAHWWIRQAVSRCVAEQGRVVRLPVHILDTMKRIKTVRSSLAGQEGRGSSVVTDEEVAHVLGIPASKVAFYERVTMPTKSFDAPISTVSGHKASASPSDEVWGELAATNTEDIEGLEDNTLLSKLAQDCVSDLLQHDVNQLLNTLQPRERNILRMRYGLHRPDGQGMTLNDVSAAYGITKERIRQLEESAMYKLRRHKDVLTTHLASAGADFGTAVA</sequence>
<dbReference type="SUPFAM" id="SSF88946">
    <property type="entry name" value="Sigma2 domain of RNA polymerase sigma factors"/>
    <property type="match status" value="1"/>
</dbReference>
<dbReference type="CDD" id="cd06171">
    <property type="entry name" value="Sigma70_r4"/>
    <property type="match status" value="1"/>
</dbReference>
<keyword evidence="10" id="KW-1185">Reference proteome</keyword>
<dbReference type="InterPro" id="IPR007627">
    <property type="entry name" value="RNA_pol_sigma70_r2"/>
</dbReference>
<dbReference type="Proteomes" id="UP001497392">
    <property type="component" value="Unassembled WGS sequence"/>
</dbReference>
<dbReference type="PANTHER" id="PTHR30603:SF47">
    <property type="entry name" value="RNA POLYMERASE SIGMA FACTOR SIGD, CHLOROPLASTIC"/>
    <property type="match status" value="1"/>
</dbReference>
<evidence type="ECO:0000256" key="4">
    <source>
        <dbReference type="ARBA" id="ARBA00023125"/>
    </source>
</evidence>
<feature type="region of interest" description="Disordered" evidence="6">
    <location>
        <begin position="62"/>
        <end position="178"/>
    </location>
</feature>
<gene>
    <name evidence="9" type="primary">g11651</name>
    <name evidence="9" type="ORF">VP750_LOCUS10408</name>
</gene>
<evidence type="ECO:0000256" key="5">
    <source>
        <dbReference type="ARBA" id="ARBA00023163"/>
    </source>
</evidence>
<dbReference type="Gene3D" id="1.10.10.10">
    <property type="entry name" value="Winged helix-like DNA-binding domain superfamily/Winged helix DNA-binding domain"/>
    <property type="match status" value="2"/>
</dbReference>
<dbReference type="Pfam" id="PF04545">
    <property type="entry name" value="Sigma70_r4"/>
    <property type="match status" value="1"/>
</dbReference>
<evidence type="ECO:0000313" key="9">
    <source>
        <dbReference type="EMBL" id="CAL5228502.1"/>
    </source>
</evidence>
<comment type="similarity">
    <text evidence="1">Belongs to the sigma-70 factor family.</text>
</comment>
<keyword evidence="3" id="KW-0731">Sigma factor</keyword>
<dbReference type="Gene3D" id="1.10.601.10">
    <property type="entry name" value="RNA Polymerase Primary Sigma Factor"/>
    <property type="match status" value="1"/>
</dbReference>
<dbReference type="InterPro" id="IPR036388">
    <property type="entry name" value="WH-like_DNA-bd_sf"/>
</dbReference>
<dbReference type="PANTHER" id="PTHR30603">
    <property type="entry name" value="RNA POLYMERASE SIGMA FACTOR RPO"/>
    <property type="match status" value="1"/>
</dbReference>
<feature type="domain" description="RNA polymerase sigma-70" evidence="7">
    <location>
        <begin position="283"/>
        <end position="296"/>
    </location>
</feature>
<proteinExistence type="inferred from homology"/>
<evidence type="ECO:0000313" key="10">
    <source>
        <dbReference type="Proteomes" id="UP001497392"/>
    </source>
</evidence>
<dbReference type="PROSITE" id="PS00715">
    <property type="entry name" value="SIGMA70_1"/>
    <property type="match status" value="1"/>
</dbReference>
<keyword evidence="4" id="KW-0238">DNA-binding</keyword>
<dbReference type="NCBIfam" id="TIGR02937">
    <property type="entry name" value="sigma70-ECF"/>
    <property type="match status" value="1"/>
</dbReference>
<protein>
    <submittedName>
        <fullName evidence="9">G11651 protein</fullName>
    </submittedName>
</protein>